<evidence type="ECO:0000313" key="2">
    <source>
        <dbReference type="EMBL" id="QOZ71355.1"/>
    </source>
</evidence>
<sequence length="61" mass="6888">MRCGCIASRASKDARPRCSRAVHPSRLPMRRRAPHGSHLRMTGMRREPGTFRHGTAPPLVR</sequence>
<dbReference type="AlphaFoldDB" id="A0AAE7NXK4"/>
<dbReference type="KEGG" id="barh:WN72_37530"/>
<evidence type="ECO:0000256" key="1">
    <source>
        <dbReference type="SAM" id="MobiDB-lite"/>
    </source>
</evidence>
<accession>A0AAE7NXK4</accession>
<feature type="compositionally biased region" description="Basic residues" evidence="1">
    <location>
        <begin position="28"/>
        <end position="38"/>
    </location>
</feature>
<organism evidence="2 3">
    <name type="scientific">Bradyrhizobium arachidis</name>
    <dbReference type="NCBI Taxonomy" id="858423"/>
    <lineage>
        <taxon>Bacteria</taxon>
        <taxon>Pseudomonadati</taxon>
        <taxon>Pseudomonadota</taxon>
        <taxon>Alphaproteobacteria</taxon>
        <taxon>Hyphomicrobiales</taxon>
        <taxon>Nitrobacteraceae</taxon>
        <taxon>Bradyrhizobium</taxon>
    </lineage>
</organism>
<proteinExistence type="predicted"/>
<reference evidence="2 3" key="1">
    <citation type="submission" date="2018-06" db="EMBL/GenBank/DDBJ databases">
        <title>Comparative genomics of Bradyrhizobium nodulating Arachidis hypogaea.</title>
        <authorList>
            <person name="Li Y."/>
        </authorList>
    </citation>
    <scope>NUCLEOTIDE SEQUENCE [LARGE SCALE GENOMIC DNA]</scope>
    <source>
        <strain evidence="2 3">CCBAU 051107</strain>
    </source>
</reference>
<feature type="region of interest" description="Disordered" evidence="1">
    <location>
        <begin position="13"/>
        <end position="61"/>
    </location>
</feature>
<evidence type="ECO:0000313" key="3">
    <source>
        <dbReference type="Proteomes" id="UP000594015"/>
    </source>
</evidence>
<gene>
    <name evidence="2" type="ORF">WN72_37530</name>
</gene>
<protein>
    <submittedName>
        <fullName evidence="2">Uncharacterized protein</fullName>
    </submittedName>
</protein>
<name>A0AAE7NXK4_9BRAD</name>
<dbReference type="EMBL" id="CP030050">
    <property type="protein sequence ID" value="QOZ71355.1"/>
    <property type="molecule type" value="Genomic_DNA"/>
</dbReference>
<dbReference type="Proteomes" id="UP000594015">
    <property type="component" value="Chromosome"/>
</dbReference>